<accession>A0ABR4IJD2</accession>
<evidence type="ECO:0008006" key="3">
    <source>
        <dbReference type="Google" id="ProtNLM"/>
    </source>
</evidence>
<protein>
    <recommendedName>
        <fullName evidence="3">F-box domain-containing protein</fullName>
    </recommendedName>
</protein>
<dbReference type="SUPFAM" id="SSF81383">
    <property type="entry name" value="F-box domain"/>
    <property type="match status" value="1"/>
</dbReference>
<name>A0ABR4IJD2_9EURO</name>
<proteinExistence type="predicted"/>
<dbReference type="Proteomes" id="UP001610335">
    <property type="component" value="Unassembled WGS sequence"/>
</dbReference>
<dbReference type="InterPro" id="IPR036047">
    <property type="entry name" value="F-box-like_dom_sf"/>
</dbReference>
<reference evidence="1 2" key="1">
    <citation type="submission" date="2024-07" db="EMBL/GenBank/DDBJ databases">
        <title>Section-level genome sequencing and comparative genomics of Aspergillus sections Usti and Cavernicolus.</title>
        <authorList>
            <consortium name="Lawrence Berkeley National Laboratory"/>
            <person name="Nybo J.L."/>
            <person name="Vesth T.C."/>
            <person name="Theobald S."/>
            <person name="Frisvad J.C."/>
            <person name="Larsen T.O."/>
            <person name="Kjaerboelling I."/>
            <person name="Rothschild-Mancinelli K."/>
            <person name="Lyhne E.K."/>
            <person name="Kogle M.E."/>
            <person name="Barry K."/>
            <person name="Clum A."/>
            <person name="Na H."/>
            <person name="Ledsgaard L."/>
            <person name="Lin J."/>
            <person name="Lipzen A."/>
            <person name="Kuo A."/>
            <person name="Riley R."/>
            <person name="Mondo S."/>
            <person name="LaButti K."/>
            <person name="Haridas S."/>
            <person name="Pangalinan J."/>
            <person name="Salamov A.A."/>
            <person name="Simmons B.A."/>
            <person name="Magnuson J.K."/>
            <person name="Chen J."/>
            <person name="Drula E."/>
            <person name="Henrissat B."/>
            <person name="Wiebenga A."/>
            <person name="Lubbers R.J."/>
            <person name="Gomes A.C."/>
            <person name="Makela M.R."/>
            <person name="Stajich J."/>
            <person name="Grigoriev I.V."/>
            <person name="Mortensen U.H."/>
            <person name="De vries R.P."/>
            <person name="Baker S.E."/>
            <person name="Andersen M.R."/>
        </authorList>
    </citation>
    <scope>NUCLEOTIDE SEQUENCE [LARGE SCALE GENOMIC DNA]</scope>
    <source>
        <strain evidence="1 2">CBS 600.67</strain>
    </source>
</reference>
<comment type="caution">
    <text evidence="1">The sequence shown here is derived from an EMBL/GenBank/DDBJ whole genome shotgun (WGS) entry which is preliminary data.</text>
</comment>
<gene>
    <name evidence="1" type="ORF">BDW59DRAFT_160291</name>
</gene>
<evidence type="ECO:0000313" key="1">
    <source>
        <dbReference type="EMBL" id="KAL2827324.1"/>
    </source>
</evidence>
<dbReference type="EMBL" id="JBFXLS010000025">
    <property type="protein sequence ID" value="KAL2827324.1"/>
    <property type="molecule type" value="Genomic_DNA"/>
</dbReference>
<evidence type="ECO:0000313" key="2">
    <source>
        <dbReference type="Proteomes" id="UP001610335"/>
    </source>
</evidence>
<keyword evidence="2" id="KW-1185">Reference proteome</keyword>
<sequence>MRSTDPLQCFSVECASAVFRYLAASDIAQYEGVSRGWRTFTCQWMASFGLRLHYPHEVACPGTLEPDMAMMIFKSHAALRSNIKRGRPSNVRKYERTRAFLVAGDFCVWLKHNEGIFWQRLSHQADVSPQPRSLLDPAGAFHGHHDPAELMVLGATGYLLIRYPVDPPPGTNLVENYRDTLYCLKTGTQMLTHRYQRESYDVPRFIPLLVGENRVYWELLYRAETVGHSRSICGFLDTRPHPYGIPLELIQGAQDELILICKPHCQTGSVATVHLINGTNGSLHQKMLVDVLKCPYIVVSPSKSTFALISRQELTRTVRIQTFSRQRSGQFAETRVEIVDPPGPRDFGLLALDPFCDGVVALRKPDAAPYCSSLEDSCDDDLLSTHRAAFKPFFGPNRLDRCLITSAAAKVALPPLSEETQLLLYPIPKK</sequence>
<organism evidence="1 2">
    <name type="scientific">Aspergillus cavernicola</name>
    <dbReference type="NCBI Taxonomy" id="176166"/>
    <lineage>
        <taxon>Eukaryota</taxon>
        <taxon>Fungi</taxon>
        <taxon>Dikarya</taxon>
        <taxon>Ascomycota</taxon>
        <taxon>Pezizomycotina</taxon>
        <taxon>Eurotiomycetes</taxon>
        <taxon>Eurotiomycetidae</taxon>
        <taxon>Eurotiales</taxon>
        <taxon>Aspergillaceae</taxon>
        <taxon>Aspergillus</taxon>
        <taxon>Aspergillus subgen. Nidulantes</taxon>
    </lineage>
</organism>